<name>A0AAD8SMD1_LOLMU</name>
<dbReference type="AlphaFoldDB" id="A0AAD8SMD1"/>
<feature type="domain" description="BTB" evidence="4">
    <location>
        <begin position="591"/>
        <end position="655"/>
    </location>
</feature>
<feature type="region of interest" description="Disordered" evidence="3">
    <location>
        <begin position="1"/>
        <end position="30"/>
    </location>
</feature>
<dbReference type="SUPFAM" id="SSF54695">
    <property type="entry name" value="POZ domain"/>
    <property type="match status" value="2"/>
</dbReference>
<evidence type="ECO:0000256" key="1">
    <source>
        <dbReference type="ARBA" id="ARBA00004906"/>
    </source>
</evidence>
<dbReference type="InterPro" id="IPR045005">
    <property type="entry name" value="BPM1-6"/>
</dbReference>
<dbReference type="Proteomes" id="UP001231189">
    <property type="component" value="Unassembled WGS sequence"/>
</dbReference>
<protein>
    <recommendedName>
        <fullName evidence="8">Speckle-type POZ protein</fullName>
    </recommendedName>
</protein>
<feature type="domain" description="MATH" evidence="5">
    <location>
        <begin position="421"/>
        <end position="553"/>
    </location>
</feature>
<dbReference type="PROSITE" id="PS50144">
    <property type="entry name" value="MATH"/>
    <property type="match status" value="1"/>
</dbReference>
<sequence>MTRRCPWKKRRPAATPPPPQEETTRRRPSTSSFVECEHVFHIVGYSARKALALDANSSILSGAFLVGGHTWALDCGFDDHGHLASVSVQLLTAYITDDVVAKAGLRIEHPLGRCPAAVWLSDGAYTFPARYGRTWTLPLPDEFYGGREACFVQDDRLTIVCTLEVLQEEEHSTIAEDFHKLLPLVLGEESESENKRHGCMLPDVTFLVEQTEIQAHRLVLAMRSPVFAAELLGDMRESTISHVRVDDISASTFRAMLRFIYTDELPIKAKKNNMALKSRRACKAKYDARRRLAMACDLLVAADLYDLGKLRLMCEEILSERMDVASVMPILLVAHGRYNCRQLEAYCIEYLASDANVYAAVKETQEYQELEENYCSFIAELVDKVATHKLAANGSSFRANCSSWCPKMMSMSTYNTLEVIRETYEFRIPNFSSVRESHAVGQEFESSTFIVGGYKWVLYLYPSGASESLIEKLKKGQHIPVYVDMLSDPGIAGVRASACFRIDDPSGKSPSTIAWLQSIFKESSCGFPKFTTVKDVKSRYLAHDGSLTIRCDIVVTNKACIGASGIGDTTLAMSPNIRWNLEQLLASGKGSDVTFLVEERKIQAHRLVIATRSPVLYEVVGSNEEEHVVIVDDIKFAAFKAVIHFIYTDKLPPIEDLDPATMVSSDDVIIAGEILSAACRFRLEKMKAMCENILGESASSKNVSRILKLARHHQCSKLEDHCTEFYL</sequence>
<dbReference type="Gene3D" id="1.25.40.420">
    <property type="match status" value="1"/>
</dbReference>
<feature type="compositionally biased region" description="Basic residues" evidence="3">
    <location>
        <begin position="1"/>
        <end position="12"/>
    </location>
</feature>
<comment type="similarity">
    <text evidence="2">Belongs to the Tdpoz family.</text>
</comment>
<dbReference type="Pfam" id="PF24570">
    <property type="entry name" value="BACK_BPM_SPOP"/>
    <property type="match status" value="1"/>
</dbReference>
<dbReference type="CDD" id="cd00121">
    <property type="entry name" value="MATH"/>
    <property type="match status" value="2"/>
</dbReference>
<dbReference type="PANTHER" id="PTHR26379:SF494">
    <property type="entry name" value="BTB DOMAIN-CONTAINING PROTEIN"/>
    <property type="match status" value="1"/>
</dbReference>
<dbReference type="SUPFAM" id="SSF49599">
    <property type="entry name" value="TRAF domain-like"/>
    <property type="match status" value="2"/>
</dbReference>
<dbReference type="Gene3D" id="3.30.710.10">
    <property type="entry name" value="Potassium Channel Kv1.1, Chain A"/>
    <property type="match status" value="2"/>
</dbReference>
<dbReference type="InterPro" id="IPR056423">
    <property type="entry name" value="BACK_BPM_SPOP"/>
</dbReference>
<gene>
    <name evidence="6" type="ORF">QYE76_049116</name>
</gene>
<evidence type="ECO:0000256" key="3">
    <source>
        <dbReference type="SAM" id="MobiDB-lite"/>
    </source>
</evidence>
<comment type="caution">
    <text evidence="6">The sequence shown here is derived from an EMBL/GenBank/DDBJ whole genome shotgun (WGS) entry which is preliminary data.</text>
</comment>
<dbReference type="Pfam" id="PF22486">
    <property type="entry name" value="MATH_2"/>
    <property type="match status" value="1"/>
</dbReference>
<reference evidence="6" key="1">
    <citation type="submission" date="2023-07" db="EMBL/GenBank/DDBJ databases">
        <title>A chromosome-level genome assembly of Lolium multiflorum.</title>
        <authorList>
            <person name="Chen Y."/>
            <person name="Copetti D."/>
            <person name="Kolliker R."/>
            <person name="Studer B."/>
        </authorList>
    </citation>
    <scope>NUCLEOTIDE SEQUENCE</scope>
    <source>
        <strain evidence="6">02402/16</strain>
        <tissue evidence="6">Leaf</tissue>
    </source>
</reference>
<dbReference type="InterPro" id="IPR008974">
    <property type="entry name" value="TRAF-like"/>
</dbReference>
<comment type="pathway">
    <text evidence="1">Protein modification; protein ubiquitination.</text>
</comment>
<dbReference type="InterPro" id="IPR011333">
    <property type="entry name" value="SKP1/BTB/POZ_sf"/>
</dbReference>
<dbReference type="PANTHER" id="PTHR26379">
    <property type="entry name" value="BTB/POZ AND MATH DOMAIN-CONTAINING PROTEIN 1"/>
    <property type="match status" value="1"/>
</dbReference>
<dbReference type="GO" id="GO:0016567">
    <property type="term" value="P:protein ubiquitination"/>
    <property type="evidence" value="ECO:0007669"/>
    <property type="project" value="InterPro"/>
</dbReference>
<accession>A0AAD8SMD1</accession>
<evidence type="ECO:0000313" key="6">
    <source>
        <dbReference type="EMBL" id="KAK1660957.1"/>
    </source>
</evidence>
<dbReference type="InterPro" id="IPR002083">
    <property type="entry name" value="MATH/TRAF_dom"/>
</dbReference>
<evidence type="ECO:0000256" key="2">
    <source>
        <dbReference type="ARBA" id="ARBA00010846"/>
    </source>
</evidence>
<feature type="domain" description="BTB" evidence="4">
    <location>
        <begin position="202"/>
        <end position="269"/>
    </location>
</feature>
<evidence type="ECO:0008006" key="8">
    <source>
        <dbReference type="Google" id="ProtNLM"/>
    </source>
</evidence>
<organism evidence="6 7">
    <name type="scientific">Lolium multiflorum</name>
    <name type="common">Italian ryegrass</name>
    <name type="synonym">Lolium perenne subsp. multiflorum</name>
    <dbReference type="NCBI Taxonomy" id="4521"/>
    <lineage>
        <taxon>Eukaryota</taxon>
        <taxon>Viridiplantae</taxon>
        <taxon>Streptophyta</taxon>
        <taxon>Embryophyta</taxon>
        <taxon>Tracheophyta</taxon>
        <taxon>Spermatophyta</taxon>
        <taxon>Magnoliopsida</taxon>
        <taxon>Liliopsida</taxon>
        <taxon>Poales</taxon>
        <taxon>Poaceae</taxon>
        <taxon>BOP clade</taxon>
        <taxon>Pooideae</taxon>
        <taxon>Poodae</taxon>
        <taxon>Poeae</taxon>
        <taxon>Poeae Chloroplast Group 2 (Poeae type)</taxon>
        <taxon>Loliodinae</taxon>
        <taxon>Loliinae</taxon>
        <taxon>Lolium</taxon>
    </lineage>
</organism>
<dbReference type="Pfam" id="PF00651">
    <property type="entry name" value="BTB"/>
    <property type="match status" value="2"/>
</dbReference>
<dbReference type="PROSITE" id="PS50097">
    <property type="entry name" value="BTB"/>
    <property type="match status" value="2"/>
</dbReference>
<evidence type="ECO:0000259" key="5">
    <source>
        <dbReference type="PROSITE" id="PS50144"/>
    </source>
</evidence>
<dbReference type="InterPro" id="IPR000210">
    <property type="entry name" value="BTB/POZ_dom"/>
</dbReference>
<proteinExistence type="inferred from homology"/>
<evidence type="ECO:0000259" key="4">
    <source>
        <dbReference type="PROSITE" id="PS50097"/>
    </source>
</evidence>
<dbReference type="EMBL" id="JAUUTY010000003">
    <property type="protein sequence ID" value="KAK1660957.1"/>
    <property type="molecule type" value="Genomic_DNA"/>
</dbReference>
<dbReference type="SMART" id="SM00225">
    <property type="entry name" value="BTB"/>
    <property type="match status" value="2"/>
</dbReference>
<evidence type="ECO:0000313" key="7">
    <source>
        <dbReference type="Proteomes" id="UP001231189"/>
    </source>
</evidence>
<keyword evidence="7" id="KW-1185">Reference proteome</keyword>
<dbReference type="Gene3D" id="2.60.210.10">
    <property type="entry name" value="Apoptosis, Tumor Necrosis Factor Receptor Associated Protein 2, Chain A"/>
    <property type="match status" value="2"/>
</dbReference>